<evidence type="ECO:0000256" key="1">
    <source>
        <dbReference type="ARBA" id="ARBA00004123"/>
    </source>
</evidence>
<reference evidence="12" key="1">
    <citation type="submission" date="2021-06" db="EMBL/GenBank/DDBJ databases">
        <authorList>
            <consortium name="DOE Joint Genome Institute"/>
            <person name="Mondo S.J."/>
            <person name="Amses K.R."/>
            <person name="Simmons D.R."/>
            <person name="Longcore J.E."/>
            <person name="Seto K."/>
            <person name="Alves G.H."/>
            <person name="Bonds A.E."/>
            <person name="Quandt C.A."/>
            <person name="Davis W.J."/>
            <person name="Chang Y."/>
            <person name="Letcher P.M."/>
            <person name="Powell M.J."/>
            <person name="Kuo A."/>
            <person name="Labutti K."/>
            <person name="Pangilinan J."/>
            <person name="Andreopoulos W."/>
            <person name="Tritt A."/>
            <person name="Riley R."/>
            <person name="Hundley H."/>
            <person name="Johnson J."/>
            <person name="Lipzen A."/>
            <person name="Barry K."/>
            <person name="Berbee M.L."/>
            <person name="Buchler N.E."/>
            <person name="Grigoriev I.V."/>
            <person name="Spatafora J.W."/>
            <person name="Stajich J.E."/>
            <person name="James T.Y."/>
        </authorList>
    </citation>
    <scope>NUCLEOTIDE SEQUENCE</scope>
    <source>
        <strain evidence="12">AG</strain>
    </source>
</reference>
<keyword evidence="13" id="KW-1185">Reference proteome</keyword>
<feature type="domain" description="Mediator complex subunit MED14 N-terminal" evidence="11">
    <location>
        <begin position="71"/>
        <end position="259"/>
    </location>
</feature>
<evidence type="ECO:0000256" key="7">
    <source>
        <dbReference type="ARBA" id="ARBA00023242"/>
    </source>
</evidence>
<feature type="compositionally biased region" description="Basic and acidic residues" evidence="10">
    <location>
        <begin position="556"/>
        <end position="569"/>
    </location>
</feature>
<dbReference type="InterPro" id="IPR055122">
    <property type="entry name" value="Med14_N"/>
</dbReference>
<dbReference type="GO" id="GO:0070847">
    <property type="term" value="C:core mediator complex"/>
    <property type="evidence" value="ECO:0007669"/>
    <property type="project" value="TreeGrafter"/>
</dbReference>
<dbReference type="PANTHER" id="PTHR12809:SF2">
    <property type="entry name" value="MEDIATOR OF RNA POLYMERASE II TRANSCRIPTION SUBUNIT 14"/>
    <property type="match status" value="1"/>
</dbReference>
<keyword evidence="5 9" id="KW-0010">Activator</keyword>
<evidence type="ECO:0000256" key="10">
    <source>
        <dbReference type="SAM" id="MobiDB-lite"/>
    </source>
</evidence>
<dbReference type="GO" id="GO:0003712">
    <property type="term" value="F:transcription coregulator activity"/>
    <property type="evidence" value="ECO:0007669"/>
    <property type="project" value="UniProtKB-UniRule"/>
</dbReference>
<evidence type="ECO:0000256" key="6">
    <source>
        <dbReference type="ARBA" id="ARBA00023163"/>
    </source>
</evidence>
<dbReference type="EMBL" id="MU620904">
    <property type="protein sequence ID" value="KAI8581657.1"/>
    <property type="molecule type" value="Genomic_DNA"/>
</dbReference>
<comment type="subunit">
    <text evidence="9">Component of the Mediator complex.</text>
</comment>
<dbReference type="GO" id="GO:0016592">
    <property type="term" value="C:mediator complex"/>
    <property type="evidence" value="ECO:0007669"/>
    <property type="project" value="UniProtKB-UniRule"/>
</dbReference>
<evidence type="ECO:0000313" key="13">
    <source>
        <dbReference type="Proteomes" id="UP001206595"/>
    </source>
</evidence>
<comment type="subcellular location">
    <subcellularLocation>
        <location evidence="1 9">Nucleus</location>
    </subcellularLocation>
</comment>
<evidence type="ECO:0000256" key="5">
    <source>
        <dbReference type="ARBA" id="ARBA00023159"/>
    </source>
</evidence>
<feature type="region of interest" description="Disordered" evidence="10">
    <location>
        <begin position="1"/>
        <end position="54"/>
    </location>
</feature>
<accession>A0AAD5HES9</accession>
<gene>
    <name evidence="12" type="ORF">K450DRAFT_230552</name>
</gene>
<evidence type="ECO:0000313" key="12">
    <source>
        <dbReference type="EMBL" id="KAI8581657.1"/>
    </source>
</evidence>
<comment type="caution">
    <text evidence="12">The sequence shown here is derived from an EMBL/GenBank/DDBJ whole genome shotgun (WGS) entry which is preliminary data.</text>
</comment>
<reference evidence="12" key="2">
    <citation type="journal article" date="2022" name="Proc. Natl. Acad. Sci. U.S.A.">
        <title>Diploid-dominant life cycles characterize the early evolution of Fungi.</title>
        <authorList>
            <person name="Amses K.R."/>
            <person name="Simmons D.R."/>
            <person name="Longcore J.E."/>
            <person name="Mondo S.J."/>
            <person name="Seto K."/>
            <person name="Jeronimo G.H."/>
            <person name="Bonds A.E."/>
            <person name="Quandt C.A."/>
            <person name="Davis W.J."/>
            <person name="Chang Y."/>
            <person name="Federici B.A."/>
            <person name="Kuo A."/>
            <person name="LaButti K."/>
            <person name="Pangilinan J."/>
            <person name="Andreopoulos W."/>
            <person name="Tritt A."/>
            <person name="Riley R."/>
            <person name="Hundley H."/>
            <person name="Johnson J."/>
            <person name="Lipzen A."/>
            <person name="Barry K."/>
            <person name="Lang B.F."/>
            <person name="Cuomo C.A."/>
            <person name="Buchler N.E."/>
            <person name="Grigoriev I.V."/>
            <person name="Spatafora J.W."/>
            <person name="Stajich J.E."/>
            <person name="James T.Y."/>
        </authorList>
    </citation>
    <scope>NUCLEOTIDE SEQUENCE</scope>
    <source>
        <strain evidence="12">AG</strain>
    </source>
</reference>
<comment type="function">
    <text evidence="9">Component of the Mediator complex, a coactivator involved in the regulated transcription of nearly all RNA polymerase II-dependent genes. Mediator functions as a bridge to convey information from gene-specific regulatory proteins to the basal RNA polymerase II transcription machinery. Mediator is recruited to promoters by direct interactions with regulatory proteins and serves as a scaffold for the assembly of a functional preinitiation complex with RNA polymerase II and the general transcription factors.</text>
</comment>
<evidence type="ECO:0000256" key="8">
    <source>
        <dbReference type="ARBA" id="ARBA00032007"/>
    </source>
</evidence>
<comment type="similarity">
    <text evidence="2 9">Belongs to the Mediator complex subunit 14 family.</text>
</comment>
<dbReference type="PANTHER" id="PTHR12809">
    <property type="entry name" value="MEDIATOR COMPLEX SUBUNIT"/>
    <property type="match status" value="1"/>
</dbReference>
<feature type="region of interest" description="Disordered" evidence="10">
    <location>
        <begin position="800"/>
        <end position="838"/>
    </location>
</feature>
<evidence type="ECO:0000259" key="11">
    <source>
        <dbReference type="Pfam" id="PF08638"/>
    </source>
</evidence>
<keyword evidence="4 9" id="KW-0805">Transcription regulation</keyword>
<evidence type="ECO:0000256" key="9">
    <source>
        <dbReference type="RuleBase" id="RU365082"/>
    </source>
</evidence>
<evidence type="ECO:0000256" key="2">
    <source>
        <dbReference type="ARBA" id="ARBA00007813"/>
    </source>
</evidence>
<sequence length="1364" mass="154848">MHQTAQHREDPDPDHGVMSMKAKKTGLPTDDHTMTTTSTSSSSVSSPKESIDRHNSELGQQLMLPNEMAGMVPLKFVITKLVHQSYADLHELAETLPAMSEVDKKRSILYYTTNARKQFVKLLVLLKWASNAQNIQTCQNIMAFLSNQNKVFQDTVDYLHKIHTELPAARVRNYDIPTAVDILTSGTYLRMPSKMKDIIPPKPLTDEEVLQTWNELNDVIRLRMLTSEVLPSPMQNYRIADGRIFFRVENEFEVALTLMGPSHDRRWWIVSLDILANSSTQGGFNDIDISLNDAQAQRLKAVAQHHLAPAATGSQIQQSSGLQDGTVTEAIDANNQSKNLQFPLVRLYDYLHMFCLNLQLEILYLQATSLQRSRWADQLSVEMNPTRTTLWLTYWHHGFQSASVTGTTHQWGPRSSDRGNCIEISIVDDEGVNENSQTGYSSTTVQHELRLLALSAGIGASLDLSNLTDEEAFKVVNALKYPKAHLAVQWQRSGKLFSNLSELDDYKIEASNINVEHLLMHVVKANARMIIRMFHVALLSQRRIALEHGGSNLIKDGSETDKEQSDDGIHVLGLDNDDPDEETKNDSHVAALLVQYRHQRYVNIAVDIRSGQLTASEVGSGSDESDDKMRRLEERLNQDPISVDDHISWLSSETVISEIVSLAKQLNLQAFSPSAMSLKRDDIIRIFGDACFPSVSKLEQHEIHRNAVAAELKKLGIIEGDLPEFSAVLSSGNAEFAQGVYPPQCVFLQFTQYQDWYLVVAVVDNKLQFCLCRLSRGAESSSLLHTHVDVLPMDHESLFDSQSDDEVDGKARKNGSAAKVEQKSKRLSSKRRRLQDGTGTEDSLQIDLRLLAKLDSLCRAYITNKQLEMQLAKHKEILSHRSLPFNKTALSKLDPTLYPPVVDKIDVICIPQQDLLRACVFQRMREEVVVMGVGARMNQHKHLRQDDTEWLQRVLPSLKGQVILRSSGWLACGKSDCYVIAELKLNWDKIPQLEICPDMKHVALDKSSKTLSFTYTDVDICFDKFLMDWERTFMMTYLTRFGNIALQLFSYTFVISFHHHLTLFPQLLASSSWLKQFQEDLMFQSFDLKTLKYTYCKNYTLSVTWDAPAPGQAPKYLLTLGSIADSEIDKEAPPQLQESLNRKQKNPHWRITKLLENSLNEHKDWIMFVQTLYQTLPLMVCLDELQERSAREGRIGHLAIVPRELNATRLIYSSLHALDIKFISPDIVCISDVYYHSQLFTRRAQLDRSNKFTPPKPFMVIKSEQPPTDGSKVQVSQQMNFQPFDKFNGLIETVNDWLFQAKEEDSMKDDEAVSPWQKVNAEWTSTEPSVTPFEHGLICTMDLALRVLNKVDEIAGKNPVNQTI</sequence>
<keyword evidence="7 9" id="KW-0539">Nucleus</keyword>
<proteinExistence type="inferred from homology"/>
<dbReference type="Proteomes" id="UP001206595">
    <property type="component" value="Unassembled WGS sequence"/>
</dbReference>
<dbReference type="GeneID" id="75912616"/>
<evidence type="ECO:0000256" key="3">
    <source>
        <dbReference type="ARBA" id="ARBA00019619"/>
    </source>
</evidence>
<organism evidence="12 13">
    <name type="scientific">Umbelopsis ramanniana AG</name>
    <dbReference type="NCBI Taxonomy" id="1314678"/>
    <lineage>
        <taxon>Eukaryota</taxon>
        <taxon>Fungi</taxon>
        <taxon>Fungi incertae sedis</taxon>
        <taxon>Mucoromycota</taxon>
        <taxon>Mucoromycotina</taxon>
        <taxon>Umbelopsidomycetes</taxon>
        <taxon>Umbelopsidales</taxon>
        <taxon>Umbelopsidaceae</taxon>
        <taxon>Umbelopsis</taxon>
    </lineage>
</organism>
<dbReference type="GO" id="GO:0006357">
    <property type="term" value="P:regulation of transcription by RNA polymerase II"/>
    <property type="evidence" value="ECO:0007669"/>
    <property type="project" value="InterPro"/>
</dbReference>
<keyword evidence="6 9" id="KW-0804">Transcription</keyword>
<evidence type="ECO:0000256" key="4">
    <source>
        <dbReference type="ARBA" id="ARBA00023015"/>
    </source>
</evidence>
<dbReference type="InterPro" id="IPR013947">
    <property type="entry name" value="Mediator_Med14"/>
</dbReference>
<feature type="region of interest" description="Disordered" evidence="10">
    <location>
        <begin position="551"/>
        <end position="584"/>
    </location>
</feature>
<feature type="compositionally biased region" description="Basic and acidic residues" evidence="10">
    <location>
        <begin position="1"/>
        <end position="15"/>
    </location>
</feature>
<feature type="compositionally biased region" description="Low complexity" evidence="10">
    <location>
        <begin position="34"/>
        <end position="46"/>
    </location>
</feature>
<protein>
    <recommendedName>
        <fullName evidence="3 9">Mediator of RNA polymerase II transcription subunit 14</fullName>
    </recommendedName>
    <alternativeName>
        <fullName evidence="8 9">Mediator complex subunit 14</fullName>
    </alternativeName>
</protein>
<dbReference type="Pfam" id="PF08638">
    <property type="entry name" value="Med14"/>
    <property type="match status" value="1"/>
</dbReference>
<dbReference type="RefSeq" id="XP_051446661.1">
    <property type="nucleotide sequence ID" value="XM_051587270.1"/>
</dbReference>
<name>A0AAD5HES9_UMBRA</name>